<accession>A0AAW1ASF6</accession>
<evidence type="ECO:0000313" key="2">
    <source>
        <dbReference type="Proteomes" id="UP001474421"/>
    </source>
</evidence>
<dbReference type="AlphaFoldDB" id="A0AAW1ASF6"/>
<evidence type="ECO:0000313" key="1">
    <source>
        <dbReference type="EMBL" id="KAK9392701.1"/>
    </source>
</evidence>
<keyword evidence="2" id="KW-1185">Reference proteome</keyword>
<sequence length="162" mass="18471">MDGNSSRREATWNESEGKAIPAWQVEANKHLSYGKPSHLGERKRKEMFIFLSAALRIPFLLNLGWKESTMMDNSSLLLLLSTDVQGDSKRHDILPKWPRGFHFLRTSVSSGPLIRARGTELRWPGQTLGPAVYKRIWRARELCCLMKKNITPEGTKRVIPAT</sequence>
<gene>
    <name evidence="1" type="ORF">NXF25_016790</name>
</gene>
<dbReference type="Proteomes" id="UP001474421">
    <property type="component" value="Unassembled WGS sequence"/>
</dbReference>
<protein>
    <submittedName>
        <fullName evidence="1">Uncharacterized protein</fullName>
    </submittedName>
</protein>
<name>A0AAW1ASF6_CROAD</name>
<organism evidence="1 2">
    <name type="scientific">Crotalus adamanteus</name>
    <name type="common">Eastern diamondback rattlesnake</name>
    <dbReference type="NCBI Taxonomy" id="8729"/>
    <lineage>
        <taxon>Eukaryota</taxon>
        <taxon>Metazoa</taxon>
        <taxon>Chordata</taxon>
        <taxon>Craniata</taxon>
        <taxon>Vertebrata</taxon>
        <taxon>Euteleostomi</taxon>
        <taxon>Lepidosauria</taxon>
        <taxon>Squamata</taxon>
        <taxon>Bifurcata</taxon>
        <taxon>Unidentata</taxon>
        <taxon>Episquamata</taxon>
        <taxon>Toxicofera</taxon>
        <taxon>Serpentes</taxon>
        <taxon>Colubroidea</taxon>
        <taxon>Viperidae</taxon>
        <taxon>Crotalinae</taxon>
        <taxon>Crotalus</taxon>
    </lineage>
</organism>
<proteinExistence type="predicted"/>
<dbReference type="EMBL" id="JAOTOJ010000015">
    <property type="protein sequence ID" value="KAK9392701.1"/>
    <property type="molecule type" value="Genomic_DNA"/>
</dbReference>
<comment type="caution">
    <text evidence="1">The sequence shown here is derived from an EMBL/GenBank/DDBJ whole genome shotgun (WGS) entry which is preliminary data.</text>
</comment>
<reference evidence="1 2" key="1">
    <citation type="journal article" date="2024" name="Proc. Natl. Acad. Sci. U.S.A.">
        <title>The genetic regulatory architecture and epigenomic basis for age-related changes in rattlesnake venom.</title>
        <authorList>
            <person name="Hogan M.P."/>
            <person name="Holding M.L."/>
            <person name="Nystrom G.S."/>
            <person name="Colston T.J."/>
            <person name="Bartlett D.A."/>
            <person name="Mason A.J."/>
            <person name="Ellsworth S.A."/>
            <person name="Rautsaw R.M."/>
            <person name="Lawrence K.C."/>
            <person name="Strickland J.L."/>
            <person name="He B."/>
            <person name="Fraser P."/>
            <person name="Margres M.J."/>
            <person name="Gilbert D.M."/>
            <person name="Gibbs H.L."/>
            <person name="Parkinson C.L."/>
            <person name="Rokyta D.R."/>
        </authorList>
    </citation>
    <scope>NUCLEOTIDE SEQUENCE [LARGE SCALE GENOMIC DNA]</scope>
    <source>
        <strain evidence="1">DRR0105</strain>
    </source>
</reference>